<dbReference type="InterPro" id="IPR022548">
    <property type="entry name" value="DUF2846"/>
</dbReference>
<feature type="signal peptide" evidence="1">
    <location>
        <begin position="1"/>
        <end position="22"/>
    </location>
</feature>
<protein>
    <submittedName>
        <fullName evidence="3">DUF2846 domain-containing protein</fullName>
    </submittedName>
</protein>
<organism evidence="3 4">
    <name type="scientific">Ramlibacter monticola</name>
    <dbReference type="NCBI Taxonomy" id="1926872"/>
    <lineage>
        <taxon>Bacteria</taxon>
        <taxon>Pseudomonadati</taxon>
        <taxon>Pseudomonadota</taxon>
        <taxon>Betaproteobacteria</taxon>
        <taxon>Burkholderiales</taxon>
        <taxon>Comamonadaceae</taxon>
        <taxon>Ramlibacter</taxon>
    </lineage>
</organism>
<dbReference type="Pfam" id="PF11008">
    <property type="entry name" value="DUF2846"/>
    <property type="match status" value="1"/>
</dbReference>
<dbReference type="AlphaFoldDB" id="A0A936Z1S7"/>
<reference evidence="3 4" key="1">
    <citation type="journal article" date="2017" name="Int. J. Syst. Evol. Microbiol.">
        <title>Ramlibacter monticola sp. nov., isolated from forest soil.</title>
        <authorList>
            <person name="Chaudhary D.K."/>
            <person name="Kim J."/>
        </authorList>
    </citation>
    <scope>NUCLEOTIDE SEQUENCE [LARGE SCALE GENOMIC DNA]</scope>
    <source>
        <strain evidence="3 4">KACC 19175</strain>
    </source>
</reference>
<comment type="caution">
    <text evidence="3">The sequence shown here is derived from an EMBL/GenBank/DDBJ whole genome shotgun (WGS) entry which is preliminary data.</text>
</comment>
<evidence type="ECO:0000313" key="3">
    <source>
        <dbReference type="EMBL" id="MBL0393425.1"/>
    </source>
</evidence>
<gene>
    <name evidence="3" type="ORF">JJ685_19975</name>
</gene>
<feature type="domain" description="DUF2846" evidence="2">
    <location>
        <begin position="39"/>
        <end position="116"/>
    </location>
</feature>
<dbReference type="InterPro" id="IPR016596">
    <property type="entry name" value="UCP012335"/>
</dbReference>
<evidence type="ECO:0000256" key="1">
    <source>
        <dbReference type="SAM" id="SignalP"/>
    </source>
</evidence>
<dbReference type="RefSeq" id="WP_201676088.1">
    <property type="nucleotide sequence ID" value="NZ_JAEQNE010000005.1"/>
</dbReference>
<feature type="chain" id="PRO_5038036344" evidence="1">
    <location>
        <begin position="23"/>
        <end position="148"/>
    </location>
</feature>
<keyword evidence="4" id="KW-1185">Reference proteome</keyword>
<sequence>MRRTILKLACAAAAAVLVSGCATGPKHDEIASSIPSLKAGQSRIYFFRSSTFGAAVQPDIRLNGEVVGQSKPNGFFFVDRPAGNFLASASTETEKTLSFVTQPGETKYIRSFVSFGLMVGRVNLEPETPEKAKADLATLSFTGKLAGK</sequence>
<accession>A0A936Z1S7</accession>
<name>A0A936Z1S7_9BURK</name>
<dbReference type="EMBL" id="JAEQNE010000005">
    <property type="protein sequence ID" value="MBL0393425.1"/>
    <property type="molecule type" value="Genomic_DNA"/>
</dbReference>
<dbReference type="PIRSF" id="PIRSF012335">
    <property type="entry name" value="UCP012335"/>
    <property type="match status" value="1"/>
</dbReference>
<proteinExistence type="predicted"/>
<evidence type="ECO:0000259" key="2">
    <source>
        <dbReference type="Pfam" id="PF11008"/>
    </source>
</evidence>
<dbReference type="PROSITE" id="PS51257">
    <property type="entry name" value="PROKAR_LIPOPROTEIN"/>
    <property type="match status" value="1"/>
</dbReference>
<keyword evidence="1" id="KW-0732">Signal</keyword>
<evidence type="ECO:0000313" key="4">
    <source>
        <dbReference type="Proteomes" id="UP000599109"/>
    </source>
</evidence>
<dbReference type="Proteomes" id="UP000599109">
    <property type="component" value="Unassembled WGS sequence"/>
</dbReference>